<dbReference type="EMBL" id="LFXA01000018">
    <property type="protein sequence ID" value="KNB49340.1"/>
    <property type="molecule type" value="Genomic_DNA"/>
</dbReference>
<name>A0A0K9X7C7_9ACTN</name>
<proteinExistence type="predicted"/>
<protein>
    <submittedName>
        <fullName evidence="1">Uncharacterized protein</fullName>
    </submittedName>
</protein>
<evidence type="ECO:0000313" key="1">
    <source>
        <dbReference type="EMBL" id="KNB49340.1"/>
    </source>
</evidence>
<sequence>MRTRRTWFAVQSVWTDQRRAAEAEARAEASLVPWPRRTPPPRSEVVYMSSPGAARVTWLPRSDSAVTVAFLSMAPTPTTPLWAAG</sequence>
<keyword evidence="2" id="KW-1185">Reference proteome</keyword>
<reference evidence="2" key="1">
    <citation type="submission" date="2015-07" db="EMBL/GenBank/DDBJ databases">
        <title>Draft genome sequence of Streptomyces sp. CMAA 1322, a bacterium isolated from Caatinga biome, from dry forest semiarid of Brazil.</title>
        <authorList>
            <person name="Santos S.N."/>
            <person name="Gacesa R."/>
            <person name="Taketani R.G."/>
            <person name="Long P.F."/>
            <person name="Melo I.S."/>
        </authorList>
    </citation>
    <scope>NUCLEOTIDE SEQUENCE [LARGE SCALE GENOMIC DNA]</scope>
    <source>
        <strain evidence="2">CMAA 1322</strain>
    </source>
</reference>
<comment type="caution">
    <text evidence="1">The sequence shown here is derived from an EMBL/GenBank/DDBJ whole genome shotgun (WGS) entry which is preliminary data.</text>
</comment>
<evidence type="ECO:0000313" key="2">
    <source>
        <dbReference type="Proteomes" id="UP000037288"/>
    </source>
</evidence>
<dbReference type="Proteomes" id="UP000037288">
    <property type="component" value="Unassembled WGS sequence"/>
</dbReference>
<gene>
    <name evidence="1" type="ORF">AC230_29155</name>
</gene>
<accession>A0A0K9X7C7</accession>
<organism evidence="1 2">
    <name type="scientific">Streptomyces caatingaensis</name>
    <dbReference type="NCBI Taxonomy" id="1678637"/>
    <lineage>
        <taxon>Bacteria</taxon>
        <taxon>Bacillati</taxon>
        <taxon>Actinomycetota</taxon>
        <taxon>Actinomycetes</taxon>
        <taxon>Kitasatosporales</taxon>
        <taxon>Streptomycetaceae</taxon>
        <taxon>Streptomyces</taxon>
    </lineage>
</organism>
<dbReference type="AlphaFoldDB" id="A0A0K9X7C7"/>